<name>A0A6H1NVS4_PRIMG</name>
<accession>A0A6H1NVS4</accession>
<dbReference type="Proteomes" id="UP000501868">
    <property type="component" value="Chromosome"/>
</dbReference>
<gene>
    <name evidence="1" type="ORF">HFZ78_00105</name>
</gene>
<dbReference type="AlphaFoldDB" id="A0A6H1NVS4"/>
<organism evidence="1 2">
    <name type="scientific">Priestia megaterium</name>
    <name type="common">Bacillus megaterium</name>
    <dbReference type="NCBI Taxonomy" id="1404"/>
    <lineage>
        <taxon>Bacteria</taxon>
        <taxon>Bacillati</taxon>
        <taxon>Bacillota</taxon>
        <taxon>Bacilli</taxon>
        <taxon>Bacillales</taxon>
        <taxon>Bacillaceae</taxon>
        <taxon>Priestia</taxon>
    </lineage>
</organism>
<sequence>MHIKSNRGFHKCVHPPIHWTFIMHKVQKVTIFKGNQKDDLLSTKKGDVFV</sequence>
<protein>
    <submittedName>
        <fullName evidence="1">Uncharacterized protein</fullName>
    </submittedName>
</protein>
<proteinExistence type="predicted"/>
<reference evidence="1 2" key="2">
    <citation type="submission" date="2020-04" db="EMBL/GenBank/DDBJ databases">
        <authorList>
            <person name="Fomenkov A."/>
            <person name="Anton B.P."/>
            <person name="Roberts R.J."/>
        </authorList>
    </citation>
    <scope>NUCLEOTIDE SEQUENCE [LARGE SCALE GENOMIC DNA]</scope>
    <source>
        <strain evidence="1 2">S2</strain>
    </source>
</reference>
<evidence type="ECO:0000313" key="1">
    <source>
        <dbReference type="EMBL" id="QIZ05366.1"/>
    </source>
</evidence>
<reference evidence="1 2" key="1">
    <citation type="submission" date="2020-04" db="EMBL/GenBank/DDBJ databases">
        <title>Genome-Wide Identification of 5-Methylcytosine Sites in Bacterial Genomes By High-Throughput Sequencing of MspJI Restriction Fragments.</title>
        <authorList>
            <person name="Wu V."/>
        </authorList>
    </citation>
    <scope>NUCLEOTIDE SEQUENCE [LARGE SCALE GENOMIC DNA]</scope>
    <source>
        <strain evidence="1 2">S2</strain>
    </source>
</reference>
<dbReference type="EMBL" id="CP051128">
    <property type="protein sequence ID" value="QIZ05366.1"/>
    <property type="molecule type" value="Genomic_DNA"/>
</dbReference>
<evidence type="ECO:0000313" key="2">
    <source>
        <dbReference type="Proteomes" id="UP000501868"/>
    </source>
</evidence>